<proteinExistence type="predicted"/>
<evidence type="ECO:0000259" key="3">
    <source>
        <dbReference type="Pfam" id="PF10355"/>
    </source>
</evidence>
<dbReference type="PANTHER" id="PTHR31685">
    <property type="entry name" value="INTEGRAL MEMBRANE PROTEIN (AFU_ORTHOLOGUE AFUA_6G12730)-RELATED"/>
    <property type="match status" value="1"/>
</dbReference>
<feature type="transmembrane region" description="Helical" evidence="2">
    <location>
        <begin position="305"/>
        <end position="323"/>
    </location>
</feature>
<keyword evidence="5" id="KW-1185">Reference proteome</keyword>
<dbReference type="Proteomes" id="UP000092321">
    <property type="component" value="Unassembled WGS sequence"/>
</dbReference>
<feature type="domain" description="Protein YTP1-like C-terminal" evidence="3">
    <location>
        <begin position="83"/>
        <end position="395"/>
    </location>
</feature>
<evidence type="ECO:0000313" key="4">
    <source>
        <dbReference type="EMBL" id="OBA26040.1"/>
    </source>
</evidence>
<keyword evidence="2" id="KW-0472">Membrane</keyword>
<protein>
    <recommendedName>
        <fullName evidence="3">Protein YTP1-like C-terminal domain-containing protein</fullName>
    </recommendedName>
</protein>
<evidence type="ECO:0000313" key="5">
    <source>
        <dbReference type="Proteomes" id="UP000092321"/>
    </source>
</evidence>
<dbReference type="AlphaFoldDB" id="A0A1B7TBD8"/>
<feature type="region of interest" description="Disordered" evidence="1">
    <location>
        <begin position="1"/>
        <end position="23"/>
    </location>
</feature>
<dbReference type="Pfam" id="PF10355">
    <property type="entry name" value="Ytp1"/>
    <property type="match status" value="1"/>
</dbReference>
<dbReference type="InterPro" id="IPR018827">
    <property type="entry name" value="YTP1_C"/>
</dbReference>
<keyword evidence="2" id="KW-0812">Transmembrane</keyword>
<feature type="transmembrane region" description="Helical" evidence="2">
    <location>
        <begin position="212"/>
        <end position="229"/>
    </location>
</feature>
<feature type="transmembrane region" description="Helical" evidence="2">
    <location>
        <begin position="104"/>
        <end position="126"/>
    </location>
</feature>
<dbReference type="EMBL" id="LXPE01000026">
    <property type="protein sequence ID" value="OBA26040.1"/>
    <property type="molecule type" value="Genomic_DNA"/>
</dbReference>
<name>A0A1B7TBD8_9ASCO</name>
<evidence type="ECO:0000256" key="2">
    <source>
        <dbReference type="SAM" id="Phobius"/>
    </source>
</evidence>
<sequence length="403" mass="46011">MRYSGETHQAPDSRSNSNGAARYSFHSNNDNLIGKKVKKLNEGRNKLYVKVYNIPLVKKLSIHFNKIFSLLFNTLNYLILFYLFIHCGIGLAVGNLLGTPKNRVFNLLAHWIKGGVFVILGIVSLARYCGFGLNKSWGWNLSILKRSDYYNEITGRYNVPLWTKLFGKSGVNMEFIEVFLVFFYGSTNIFLEHLASEDGKWTAKDLQHVSIAFLYLGAGLCGLLVEFYMSDVKYKKGLEQYKQIIKETENRELSQEEIDDIIVANPGYSLNPLGPFTIFWTGILMSKHAQASPVSTAVHVQWGSLLSYGSPFRLLSMIYMLVFPAKEVGVAQRPFTEIISSFCLLSGGFIFMESTDQVIEAMEYRGYTEMFTFNISIGFITILMSWIIILFVCKDWLEKRQRN</sequence>
<accession>A0A1B7TBD8</accession>
<dbReference type="PANTHER" id="PTHR31685:SF3">
    <property type="entry name" value="INTEGRAL MEMBRANE PROTEIN (AFU_ORTHOLOGUE AFUA_6G12730)"/>
    <property type="match status" value="1"/>
</dbReference>
<gene>
    <name evidence="4" type="ORF">HANVADRAFT_25953</name>
</gene>
<dbReference type="OrthoDB" id="4005299at2759"/>
<keyword evidence="2" id="KW-1133">Transmembrane helix</keyword>
<feature type="transmembrane region" description="Helical" evidence="2">
    <location>
        <begin position="171"/>
        <end position="191"/>
    </location>
</feature>
<feature type="transmembrane region" description="Helical" evidence="2">
    <location>
        <begin position="77"/>
        <end position="97"/>
    </location>
</feature>
<comment type="caution">
    <text evidence="4">The sequence shown here is derived from an EMBL/GenBank/DDBJ whole genome shotgun (WGS) entry which is preliminary data.</text>
</comment>
<feature type="transmembrane region" description="Helical" evidence="2">
    <location>
        <begin position="335"/>
        <end position="352"/>
    </location>
</feature>
<evidence type="ECO:0000256" key="1">
    <source>
        <dbReference type="SAM" id="MobiDB-lite"/>
    </source>
</evidence>
<feature type="transmembrane region" description="Helical" evidence="2">
    <location>
        <begin position="372"/>
        <end position="393"/>
    </location>
</feature>
<organism evidence="4 5">
    <name type="scientific">Hanseniaspora valbyensis NRRL Y-1626</name>
    <dbReference type="NCBI Taxonomy" id="766949"/>
    <lineage>
        <taxon>Eukaryota</taxon>
        <taxon>Fungi</taxon>
        <taxon>Dikarya</taxon>
        <taxon>Ascomycota</taxon>
        <taxon>Saccharomycotina</taxon>
        <taxon>Saccharomycetes</taxon>
        <taxon>Saccharomycodales</taxon>
        <taxon>Saccharomycodaceae</taxon>
        <taxon>Hanseniaspora</taxon>
    </lineage>
</organism>
<reference evidence="5" key="1">
    <citation type="journal article" date="2016" name="Proc. Natl. Acad. Sci. U.S.A.">
        <title>Comparative genomics of biotechnologically important yeasts.</title>
        <authorList>
            <person name="Riley R."/>
            <person name="Haridas S."/>
            <person name="Wolfe K.H."/>
            <person name="Lopes M.R."/>
            <person name="Hittinger C.T."/>
            <person name="Goeker M."/>
            <person name="Salamov A.A."/>
            <person name="Wisecaver J.H."/>
            <person name="Long T.M."/>
            <person name="Calvey C.H."/>
            <person name="Aerts A.L."/>
            <person name="Barry K.W."/>
            <person name="Choi C."/>
            <person name="Clum A."/>
            <person name="Coughlan A.Y."/>
            <person name="Deshpande S."/>
            <person name="Douglass A.P."/>
            <person name="Hanson S.J."/>
            <person name="Klenk H.-P."/>
            <person name="LaButti K.M."/>
            <person name="Lapidus A."/>
            <person name="Lindquist E.A."/>
            <person name="Lipzen A.M."/>
            <person name="Meier-Kolthoff J.P."/>
            <person name="Ohm R.A."/>
            <person name="Otillar R.P."/>
            <person name="Pangilinan J.L."/>
            <person name="Peng Y."/>
            <person name="Rokas A."/>
            <person name="Rosa C.A."/>
            <person name="Scheuner C."/>
            <person name="Sibirny A.A."/>
            <person name="Slot J.C."/>
            <person name="Stielow J.B."/>
            <person name="Sun H."/>
            <person name="Kurtzman C.P."/>
            <person name="Blackwell M."/>
            <person name="Grigoriev I.V."/>
            <person name="Jeffries T.W."/>
        </authorList>
    </citation>
    <scope>NUCLEOTIDE SEQUENCE [LARGE SCALE GENOMIC DNA]</scope>
    <source>
        <strain evidence="5">NRRL Y-1626</strain>
    </source>
</reference>